<evidence type="ECO:0000313" key="4">
    <source>
        <dbReference type="Proteomes" id="UP000681967"/>
    </source>
</evidence>
<evidence type="ECO:0000256" key="1">
    <source>
        <dbReference type="SAM" id="MobiDB-lite"/>
    </source>
</evidence>
<evidence type="ECO:0000313" key="3">
    <source>
        <dbReference type="EMBL" id="CAF4741209.1"/>
    </source>
</evidence>
<dbReference type="EMBL" id="CAJOBJ010135768">
    <property type="protein sequence ID" value="CAF4741209.1"/>
    <property type="molecule type" value="Genomic_DNA"/>
</dbReference>
<dbReference type="Proteomes" id="UP000681720">
    <property type="component" value="Unassembled WGS sequence"/>
</dbReference>
<dbReference type="AlphaFoldDB" id="A0A8S2ZXG3"/>
<evidence type="ECO:0000313" key="2">
    <source>
        <dbReference type="EMBL" id="CAF4654806.1"/>
    </source>
</evidence>
<dbReference type="EMBL" id="CAJOBH010109600">
    <property type="protein sequence ID" value="CAF4654806.1"/>
    <property type="molecule type" value="Genomic_DNA"/>
</dbReference>
<proteinExistence type="predicted"/>
<name>A0A8S2ZXG3_9BILA</name>
<dbReference type="Proteomes" id="UP000681967">
    <property type="component" value="Unassembled WGS sequence"/>
</dbReference>
<accession>A0A8S2ZXG3</accession>
<protein>
    <submittedName>
        <fullName evidence="2">Uncharacterized protein</fullName>
    </submittedName>
</protein>
<feature type="non-terminal residue" evidence="2">
    <location>
        <position position="45"/>
    </location>
</feature>
<comment type="caution">
    <text evidence="2">The sequence shown here is derived from an EMBL/GenBank/DDBJ whole genome shotgun (WGS) entry which is preliminary data.</text>
</comment>
<feature type="region of interest" description="Disordered" evidence="1">
    <location>
        <begin position="1"/>
        <end position="45"/>
    </location>
</feature>
<sequence length="45" mass="4874">MNTSNTNDSNQDHENDSEQNGTYHSSTSSILNDIELSTKSGLTSV</sequence>
<gene>
    <name evidence="2" type="ORF">BYL167_LOCUS42329</name>
    <name evidence="3" type="ORF">GIL414_LOCUS44734</name>
</gene>
<organism evidence="2 4">
    <name type="scientific">Rotaria magnacalcarata</name>
    <dbReference type="NCBI Taxonomy" id="392030"/>
    <lineage>
        <taxon>Eukaryota</taxon>
        <taxon>Metazoa</taxon>
        <taxon>Spiralia</taxon>
        <taxon>Gnathifera</taxon>
        <taxon>Rotifera</taxon>
        <taxon>Eurotatoria</taxon>
        <taxon>Bdelloidea</taxon>
        <taxon>Philodinida</taxon>
        <taxon>Philodinidae</taxon>
        <taxon>Rotaria</taxon>
    </lineage>
</organism>
<reference evidence="2" key="1">
    <citation type="submission" date="2021-02" db="EMBL/GenBank/DDBJ databases">
        <authorList>
            <person name="Nowell W R."/>
        </authorList>
    </citation>
    <scope>NUCLEOTIDE SEQUENCE</scope>
</reference>
<feature type="compositionally biased region" description="Polar residues" evidence="1">
    <location>
        <begin position="18"/>
        <end position="45"/>
    </location>
</feature>